<evidence type="ECO:0000313" key="3">
    <source>
        <dbReference type="Proteomes" id="UP000232722"/>
    </source>
</evidence>
<accession>A0A2N0P7D4</accession>
<organism evidence="2 3">
    <name type="scientific">Rhizophagus irregularis</name>
    <dbReference type="NCBI Taxonomy" id="588596"/>
    <lineage>
        <taxon>Eukaryota</taxon>
        <taxon>Fungi</taxon>
        <taxon>Fungi incertae sedis</taxon>
        <taxon>Mucoromycota</taxon>
        <taxon>Glomeromycotina</taxon>
        <taxon>Glomeromycetes</taxon>
        <taxon>Glomerales</taxon>
        <taxon>Glomeraceae</taxon>
        <taxon>Rhizophagus</taxon>
    </lineage>
</organism>
<dbReference type="AlphaFoldDB" id="A0A2N0P7D4"/>
<feature type="transmembrane region" description="Helical" evidence="1">
    <location>
        <begin position="84"/>
        <end position="105"/>
    </location>
</feature>
<dbReference type="Proteomes" id="UP000232722">
    <property type="component" value="Unassembled WGS sequence"/>
</dbReference>
<keyword evidence="1" id="KW-0472">Membrane</keyword>
<name>A0A2N0P7D4_9GLOM</name>
<comment type="caution">
    <text evidence="2">The sequence shown here is derived from an EMBL/GenBank/DDBJ whole genome shotgun (WGS) entry which is preliminary data.</text>
</comment>
<sequence>MDTESQRFGFRFLGVEYTGSAFGSWVLDTDFFQFLDIWIYSWALDIWISAFSSDFRHMDIWVLTFGWILDIWILAFGFDFQLDFGYIVFGSWTLDIWVLTFSWALDI</sequence>
<evidence type="ECO:0000313" key="2">
    <source>
        <dbReference type="EMBL" id="PKC02653.1"/>
    </source>
</evidence>
<feature type="transmembrane region" description="Helical" evidence="1">
    <location>
        <begin position="60"/>
        <end position="78"/>
    </location>
</feature>
<reference evidence="2 3" key="1">
    <citation type="submission" date="2016-04" db="EMBL/GenBank/DDBJ databases">
        <title>Genome analyses suggest a sexual origin of heterokaryosis in a supposedly ancient asexual fungus.</title>
        <authorList>
            <person name="Ropars J."/>
            <person name="Sedzielewska K."/>
            <person name="Noel J."/>
            <person name="Charron P."/>
            <person name="Farinelli L."/>
            <person name="Marton T."/>
            <person name="Kruger M."/>
            <person name="Pelin A."/>
            <person name="Brachmann A."/>
            <person name="Corradi N."/>
        </authorList>
    </citation>
    <scope>NUCLEOTIDE SEQUENCE [LARGE SCALE GENOMIC DNA]</scope>
    <source>
        <strain evidence="2 3">A5</strain>
    </source>
</reference>
<keyword evidence="1" id="KW-1133">Transmembrane helix</keyword>
<evidence type="ECO:0000256" key="1">
    <source>
        <dbReference type="SAM" id="Phobius"/>
    </source>
</evidence>
<keyword evidence="1" id="KW-0812">Transmembrane</keyword>
<feature type="transmembrane region" description="Helical" evidence="1">
    <location>
        <begin position="31"/>
        <end position="48"/>
    </location>
</feature>
<proteinExistence type="predicted"/>
<dbReference type="EMBL" id="LLXJ01001343">
    <property type="protein sequence ID" value="PKC02653.1"/>
    <property type="molecule type" value="Genomic_DNA"/>
</dbReference>
<protein>
    <submittedName>
        <fullName evidence="2">Uncharacterized protein</fullName>
    </submittedName>
</protein>
<gene>
    <name evidence="2" type="ORF">RhiirA5_424926</name>
</gene>
<reference evidence="2 3" key="2">
    <citation type="submission" date="2017-09" db="EMBL/GenBank/DDBJ databases">
        <title>Extensive intraspecific genome diversity in a model arbuscular mycorrhizal fungus.</title>
        <authorList>
            <person name="Chen E.C."/>
            <person name="Morin E."/>
            <person name="Beaudet D."/>
            <person name="Noel J."/>
            <person name="Ndikumana S."/>
            <person name="Charron P."/>
            <person name="St-Onge C."/>
            <person name="Giorgi J."/>
            <person name="Grigoriev I.V."/>
            <person name="Roux C."/>
            <person name="Martin F.M."/>
            <person name="Corradi N."/>
        </authorList>
    </citation>
    <scope>NUCLEOTIDE SEQUENCE [LARGE SCALE GENOMIC DNA]</scope>
    <source>
        <strain evidence="2 3">A5</strain>
    </source>
</reference>